<dbReference type="Gene3D" id="3.30.70.890">
    <property type="entry name" value="GHMP kinase, C-terminal domain"/>
    <property type="match status" value="1"/>
</dbReference>
<dbReference type="HAMAP" id="MF_00061">
    <property type="entry name" value="IspE"/>
    <property type="match status" value="1"/>
</dbReference>
<keyword evidence="13" id="KW-1185">Reference proteome</keyword>
<keyword evidence="5 9" id="KW-0547">Nucleotide-binding</keyword>
<feature type="domain" description="GHMP kinase N-terminal" evidence="10">
    <location>
        <begin position="67"/>
        <end position="145"/>
    </location>
</feature>
<proteinExistence type="inferred from homology"/>
<dbReference type="InterPro" id="IPR013750">
    <property type="entry name" value="GHMP_kinase_C_dom"/>
</dbReference>
<dbReference type="PANTHER" id="PTHR43527">
    <property type="entry name" value="4-DIPHOSPHOCYTIDYL-2-C-METHYL-D-ERYTHRITOL KINASE, CHLOROPLASTIC"/>
    <property type="match status" value="1"/>
</dbReference>
<evidence type="ECO:0000256" key="5">
    <source>
        <dbReference type="ARBA" id="ARBA00022741"/>
    </source>
</evidence>
<sequence length="294" mass="32183">MNQIEVKARAKINISLDVLGKRPDGYHDVRMVMQTLELYDRLNFKKIRGDKVILKTNIPYLPTDERNLVNKIVGYMKERYKIRTGVFVRLKKVIPVAAGLAGGSADAAETVKAMNRLFHLGLSLEEMMEIGGRFGADIPYCMVGGTALAEGIGEKITYLPDFPECHVVLVKPNFGVSTAHVFGRLDAGALDCHPDTEGVLEGIRNRDLAAIGRSMGNVLETVTVAEHPLLADIKKTLLVHGAIGALMSGSGPSVYGLFAEEAAAQEAARRIIEKKMAKFVRTTKIHNRKKVGCQ</sequence>
<evidence type="ECO:0000259" key="11">
    <source>
        <dbReference type="Pfam" id="PF08544"/>
    </source>
</evidence>
<evidence type="ECO:0000313" key="12">
    <source>
        <dbReference type="EMBL" id="NDL66750.1"/>
    </source>
</evidence>
<dbReference type="InterPro" id="IPR036554">
    <property type="entry name" value="GHMP_kinase_C_sf"/>
</dbReference>
<organism evidence="12 13">
    <name type="scientific">Anaerotalea alkaliphila</name>
    <dbReference type="NCBI Taxonomy" id="2662126"/>
    <lineage>
        <taxon>Bacteria</taxon>
        <taxon>Bacillati</taxon>
        <taxon>Bacillota</taxon>
        <taxon>Clostridia</taxon>
        <taxon>Eubacteriales</taxon>
        <taxon>Anaerotalea</taxon>
    </lineage>
</organism>
<feature type="binding site" evidence="9">
    <location>
        <begin position="95"/>
        <end position="105"/>
    </location>
    <ligand>
        <name>ATP</name>
        <dbReference type="ChEBI" id="CHEBI:30616"/>
    </ligand>
</feature>
<feature type="active site" evidence="9">
    <location>
        <position position="137"/>
    </location>
</feature>
<dbReference type="Pfam" id="PF08544">
    <property type="entry name" value="GHMP_kinases_C"/>
    <property type="match status" value="1"/>
</dbReference>
<evidence type="ECO:0000256" key="8">
    <source>
        <dbReference type="ARBA" id="ARBA00032554"/>
    </source>
</evidence>
<dbReference type="InterPro" id="IPR004424">
    <property type="entry name" value="IspE"/>
</dbReference>
<accession>A0A7X5HU83</accession>
<gene>
    <name evidence="9" type="primary">ispE</name>
    <name evidence="12" type="ORF">GXN74_03195</name>
</gene>
<dbReference type="PIRSF" id="PIRSF010376">
    <property type="entry name" value="IspE"/>
    <property type="match status" value="1"/>
</dbReference>
<evidence type="ECO:0000256" key="3">
    <source>
        <dbReference type="ARBA" id="ARBA00017473"/>
    </source>
</evidence>
<evidence type="ECO:0000256" key="9">
    <source>
        <dbReference type="HAMAP-Rule" id="MF_00061"/>
    </source>
</evidence>
<comment type="pathway">
    <text evidence="9">Isoprenoid biosynthesis; isopentenyl diphosphate biosynthesis via DXP pathway; isopentenyl diphosphate from 1-deoxy-D-xylulose 5-phosphate: step 3/6.</text>
</comment>
<evidence type="ECO:0000313" key="13">
    <source>
        <dbReference type="Proteomes" id="UP000461585"/>
    </source>
</evidence>
<evidence type="ECO:0000259" key="10">
    <source>
        <dbReference type="Pfam" id="PF00288"/>
    </source>
</evidence>
<feature type="active site" evidence="9">
    <location>
        <position position="11"/>
    </location>
</feature>
<evidence type="ECO:0000256" key="1">
    <source>
        <dbReference type="ARBA" id="ARBA00009684"/>
    </source>
</evidence>
<dbReference type="RefSeq" id="WP_162369476.1">
    <property type="nucleotide sequence ID" value="NZ_JAAEEH010000005.1"/>
</dbReference>
<dbReference type="GO" id="GO:0005524">
    <property type="term" value="F:ATP binding"/>
    <property type="evidence" value="ECO:0007669"/>
    <property type="project" value="UniProtKB-UniRule"/>
</dbReference>
<dbReference type="GO" id="GO:0016114">
    <property type="term" value="P:terpenoid biosynthetic process"/>
    <property type="evidence" value="ECO:0007669"/>
    <property type="project" value="UniProtKB-UniRule"/>
</dbReference>
<dbReference type="UniPathway" id="UPA00056">
    <property type="reaction ID" value="UER00094"/>
</dbReference>
<comment type="similarity">
    <text evidence="1 9">Belongs to the GHMP kinase family. IspE subfamily.</text>
</comment>
<dbReference type="InterPro" id="IPR020568">
    <property type="entry name" value="Ribosomal_Su5_D2-typ_SF"/>
</dbReference>
<comment type="function">
    <text evidence="9">Catalyzes the phosphorylation of the position 2 hydroxy group of 4-diphosphocytidyl-2C-methyl-D-erythritol.</text>
</comment>
<dbReference type="Pfam" id="PF00288">
    <property type="entry name" value="GHMP_kinases_N"/>
    <property type="match status" value="1"/>
</dbReference>
<dbReference type="SUPFAM" id="SSF55060">
    <property type="entry name" value="GHMP Kinase, C-terminal domain"/>
    <property type="match status" value="1"/>
</dbReference>
<protein>
    <recommendedName>
        <fullName evidence="3 9">4-diphosphocytidyl-2-C-methyl-D-erythritol kinase</fullName>
        <shortName evidence="9">CMK</shortName>
        <ecNumber evidence="2 9">2.7.1.148</ecNumber>
    </recommendedName>
    <alternativeName>
        <fullName evidence="8 9">4-(cytidine-5'-diphospho)-2-C-methyl-D-erythritol kinase</fullName>
    </alternativeName>
</protein>
<dbReference type="PANTHER" id="PTHR43527:SF2">
    <property type="entry name" value="4-DIPHOSPHOCYTIDYL-2-C-METHYL-D-ERYTHRITOL KINASE, CHLOROPLASTIC"/>
    <property type="match status" value="1"/>
</dbReference>
<dbReference type="EC" id="2.7.1.148" evidence="2 9"/>
<keyword evidence="6 9" id="KW-0418">Kinase</keyword>
<dbReference type="GO" id="GO:0050515">
    <property type="term" value="F:4-(cytidine 5'-diphospho)-2-C-methyl-D-erythritol kinase activity"/>
    <property type="evidence" value="ECO:0007669"/>
    <property type="project" value="UniProtKB-UniRule"/>
</dbReference>
<dbReference type="NCBIfam" id="TIGR00154">
    <property type="entry name" value="ispE"/>
    <property type="match status" value="1"/>
</dbReference>
<feature type="domain" description="GHMP kinase C-terminal" evidence="11">
    <location>
        <begin position="200"/>
        <end position="274"/>
    </location>
</feature>
<dbReference type="AlphaFoldDB" id="A0A7X5HU83"/>
<evidence type="ECO:0000256" key="7">
    <source>
        <dbReference type="ARBA" id="ARBA00022840"/>
    </source>
</evidence>
<evidence type="ECO:0000256" key="4">
    <source>
        <dbReference type="ARBA" id="ARBA00022679"/>
    </source>
</evidence>
<dbReference type="GO" id="GO:0019288">
    <property type="term" value="P:isopentenyl diphosphate biosynthetic process, methylerythritol 4-phosphate pathway"/>
    <property type="evidence" value="ECO:0007669"/>
    <property type="project" value="UniProtKB-UniRule"/>
</dbReference>
<dbReference type="InterPro" id="IPR014721">
    <property type="entry name" value="Ribsml_uS5_D2-typ_fold_subgr"/>
</dbReference>
<name>A0A7X5HU83_9FIRM</name>
<keyword evidence="7 9" id="KW-0067">ATP-binding</keyword>
<dbReference type="Gene3D" id="3.30.230.10">
    <property type="match status" value="1"/>
</dbReference>
<evidence type="ECO:0000256" key="2">
    <source>
        <dbReference type="ARBA" id="ARBA00012052"/>
    </source>
</evidence>
<keyword evidence="9" id="KW-0414">Isoprene biosynthesis</keyword>
<reference evidence="12 13" key="1">
    <citation type="submission" date="2020-01" db="EMBL/GenBank/DDBJ databases">
        <title>Anaeroalcalibacter tamaniensis gen. nov., sp. nov., moderately halophilic strictly anaerobic fermenter bacterium from mud volcano of Taman peninsula.</title>
        <authorList>
            <person name="Frolova A."/>
            <person name="Merkel A.Y."/>
            <person name="Slobodkin A.I."/>
        </authorList>
    </citation>
    <scope>NUCLEOTIDE SEQUENCE [LARGE SCALE GENOMIC DNA]</scope>
    <source>
        <strain evidence="12 13">F-3ap</strain>
    </source>
</reference>
<comment type="caution">
    <text evidence="12">The sequence shown here is derived from an EMBL/GenBank/DDBJ whole genome shotgun (WGS) entry which is preliminary data.</text>
</comment>
<dbReference type="SUPFAM" id="SSF54211">
    <property type="entry name" value="Ribosomal protein S5 domain 2-like"/>
    <property type="match status" value="1"/>
</dbReference>
<dbReference type="InterPro" id="IPR006204">
    <property type="entry name" value="GHMP_kinase_N_dom"/>
</dbReference>
<evidence type="ECO:0000256" key="6">
    <source>
        <dbReference type="ARBA" id="ARBA00022777"/>
    </source>
</evidence>
<dbReference type="Proteomes" id="UP000461585">
    <property type="component" value="Unassembled WGS sequence"/>
</dbReference>
<keyword evidence="4 9" id="KW-0808">Transferase</keyword>
<comment type="catalytic activity">
    <reaction evidence="9">
        <text>4-CDP-2-C-methyl-D-erythritol + ATP = 4-CDP-2-C-methyl-D-erythritol 2-phosphate + ADP + H(+)</text>
        <dbReference type="Rhea" id="RHEA:18437"/>
        <dbReference type="ChEBI" id="CHEBI:15378"/>
        <dbReference type="ChEBI" id="CHEBI:30616"/>
        <dbReference type="ChEBI" id="CHEBI:57823"/>
        <dbReference type="ChEBI" id="CHEBI:57919"/>
        <dbReference type="ChEBI" id="CHEBI:456216"/>
        <dbReference type="EC" id="2.7.1.148"/>
    </reaction>
</comment>
<dbReference type="EMBL" id="JAAEEH010000005">
    <property type="protein sequence ID" value="NDL66750.1"/>
    <property type="molecule type" value="Genomic_DNA"/>
</dbReference>